<dbReference type="SUPFAM" id="SSF51905">
    <property type="entry name" value="FAD/NAD(P)-binding domain"/>
    <property type="match status" value="1"/>
</dbReference>
<dbReference type="PANTHER" id="PTHR11552">
    <property type="entry name" value="GLUCOSE-METHANOL-CHOLINE GMC OXIDOREDUCTASE"/>
    <property type="match status" value="1"/>
</dbReference>
<proteinExistence type="inferred from homology"/>
<dbReference type="InterPro" id="IPR007867">
    <property type="entry name" value="GMC_OxRtase_C"/>
</dbReference>
<comment type="similarity">
    <text evidence="1">Belongs to the GMC oxidoreductase family.</text>
</comment>
<feature type="domain" description="Glucose-methanol-choline oxidoreductase N-terminal" evidence="3">
    <location>
        <begin position="315"/>
        <end position="329"/>
    </location>
</feature>
<protein>
    <recommendedName>
        <fullName evidence="3">Glucose-methanol-choline oxidoreductase N-terminal domain-containing protein</fullName>
    </recommendedName>
</protein>
<dbReference type="Pfam" id="PF00732">
    <property type="entry name" value="GMC_oxred_N"/>
    <property type="match status" value="1"/>
</dbReference>
<dbReference type="InterPro" id="IPR036188">
    <property type="entry name" value="FAD/NAD-bd_sf"/>
</dbReference>
<evidence type="ECO:0000313" key="5">
    <source>
        <dbReference type="Proteomes" id="UP001583172"/>
    </source>
</evidence>
<keyword evidence="5" id="KW-1185">Reference proteome</keyword>
<sequence length="649" mass="69775">MGLLHVAFISLAALASAARVPKFHVKRQVTQLRESYDFVIVGGGTAGLTVANRLSAAFPSKNVLVIEYGDINFAPAVFDPPINWNDPAPEEAPRWSFMALPSPDMGNLQAFVMAGQTVGGSSAINGQFFDRGAKQDYDAWHDLGGLEAVLSPIKWNWNGIFPYFKKSVTFTEPSPSVASQYGYTWSTSAFGGTGPIWSTYATFQWADQNILTQAFRDLGVQDAQECAGGNKEGICWVPASQHPITGQRSHAGLGHYADVQPRANYDLLVKHQVVKVVYGPGGPLASGTPKVEVRNLEDDSRFNVTVNGEVILSAGALHTPTILQRSGIGPASFLINRGIPVVVDLPGVGSNLQDHSGPPVTWNYTTEYAPGVWPLPSEMRNNATFKADATAAYAATPADGPYTLAMGNSAIYVSLPHLSSQAAASHIARKIRKQVLDGTAKSFLPADLRSSPTVVAGYKAQLLVLAKLHEDPSSPSLETPWATSEGPVTAWNFLLHPLSRGTVRLDPSDLLAPPVLDYRAGANPVEMDLHRAHVRFLRKVVTTPTMQQFGAVELGPGEEVAEDDEALAEYVKSQSLLSFMHPCCTAAMMPRLLGGVVGNDLKVHGTRRLRVVDASIMPLVPAAHTSATVYAIGEKAAEIIIAEWKLKGW</sequence>
<dbReference type="PANTHER" id="PTHR11552:SF115">
    <property type="entry name" value="DEHYDROGENASE XPTC-RELATED"/>
    <property type="match status" value="1"/>
</dbReference>
<reference evidence="4 5" key="1">
    <citation type="journal article" date="2024" name="Commun. Biol.">
        <title>Comparative genomic analysis of thermophilic fungi reveals convergent evolutionary adaptations and gene losses.</title>
        <authorList>
            <person name="Steindorff A.S."/>
            <person name="Aguilar-Pontes M.V."/>
            <person name="Robinson A.J."/>
            <person name="Andreopoulos B."/>
            <person name="LaButti K."/>
            <person name="Kuo A."/>
            <person name="Mondo S."/>
            <person name="Riley R."/>
            <person name="Otillar R."/>
            <person name="Haridas S."/>
            <person name="Lipzen A."/>
            <person name="Grimwood J."/>
            <person name="Schmutz J."/>
            <person name="Clum A."/>
            <person name="Reid I.D."/>
            <person name="Moisan M.C."/>
            <person name="Butler G."/>
            <person name="Nguyen T.T.M."/>
            <person name="Dewar K."/>
            <person name="Conant G."/>
            <person name="Drula E."/>
            <person name="Henrissat B."/>
            <person name="Hansel C."/>
            <person name="Singer S."/>
            <person name="Hutchinson M.I."/>
            <person name="de Vries R.P."/>
            <person name="Natvig D.O."/>
            <person name="Powell A.J."/>
            <person name="Tsang A."/>
            <person name="Grigoriev I.V."/>
        </authorList>
    </citation>
    <scope>NUCLEOTIDE SEQUENCE [LARGE SCALE GENOMIC DNA]</scope>
    <source>
        <strain evidence="4 5">CBS 620.91</strain>
    </source>
</reference>
<dbReference type="Proteomes" id="UP001583172">
    <property type="component" value="Unassembled WGS sequence"/>
</dbReference>
<keyword evidence="2" id="KW-0732">Signal</keyword>
<gene>
    <name evidence="4" type="ORF">VTJ49DRAFT_482</name>
</gene>
<organism evidence="4 5">
    <name type="scientific">Humicola insolens</name>
    <name type="common">Soft-rot fungus</name>
    <dbReference type="NCBI Taxonomy" id="85995"/>
    <lineage>
        <taxon>Eukaryota</taxon>
        <taxon>Fungi</taxon>
        <taxon>Dikarya</taxon>
        <taxon>Ascomycota</taxon>
        <taxon>Pezizomycotina</taxon>
        <taxon>Sordariomycetes</taxon>
        <taxon>Sordariomycetidae</taxon>
        <taxon>Sordariales</taxon>
        <taxon>Chaetomiaceae</taxon>
        <taxon>Mycothermus</taxon>
    </lineage>
</organism>
<dbReference type="InterPro" id="IPR000172">
    <property type="entry name" value="GMC_OxRdtase_N"/>
</dbReference>
<dbReference type="Gene3D" id="3.30.560.10">
    <property type="entry name" value="Glucose Oxidase, domain 3"/>
    <property type="match status" value="1"/>
</dbReference>
<dbReference type="PROSITE" id="PS00624">
    <property type="entry name" value="GMC_OXRED_2"/>
    <property type="match status" value="1"/>
</dbReference>
<dbReference type="SUPFAM" id="SSF54373">
    <property type="entry name" value="FAD-linked reductases, C-terminal domain"/>
    <property type="match status" value="1"/>
</dbReference>
<evidence type="ECO:0000256" key="1">
    <source>
        <dbReference type="ARBA" id="ARBA00010790"/>
    </source>
</evidence>
<evidence type="ECO:0000259" key="3">
    <source>
        <dbReference type="PROSITE" id="PS00624"/>
    </source>
</evidence>
<comment type="caution">
    <text evidence="4">The sequence shown here is derived from an EMBL/GenBank/DDBJ whole genome shotgun (WGS) entry which is preliminary data.</text>
</comment>
<evidence type="ECO:0000256" key="2">
    <source>
        <dbReference type="SAM" id="SignalP"/>
    </source>
</evidence>
<dbReference type="PIRSF" id="PIRSF000137">
    <property type="entry name" value="Alcohol_oxidase"/>
    <property type="match status" value="1"/>
</dbReference>
<feature type="signal peptide" evidence="2">
    <location>
        <begin position="1"/>
        <end position="17"/>
    </location>
</feature>
<name>A0ABR3VGJ6_HUMIN</name>
<feature type="chain" id="PRO_5046972371" description="Glucose-methanol-choline oxidoreductase N-terminal domain-containing protein" evidence="2">
    <location>
        <begin position="18"/>
        <end position="649"/>
    </location>
</feature>
<dbReference type="InterPro" id="IPR012132">
    <property type="entry name" value="GMC_OxRdtase"/>
</dbReference>
<dbReference type="Gene3D" id="3.50.50.60">
    <property type="entry name" value="FAD/NAD(P)-binding domain"/>
    <property type="match status" value="1"/>
</dbReference>
<dbReference type="Pfam" id="PF05199">
    <property type="entry name" value="GMC_oxred_C"/>
    <property type="match status" value="1"/>
</dbReference>
<dbReference type="EMBL" id="JAZGSY010000114">
    <property type="protein sequence ID" value="KAL1840408.1"/>
    <property type="molecule type" value="Genomic_DNA"/>
</dbReference>
<accession>A0ABR3VGJ6</accession>
<evidence type="ECO:0000313" key="4">
    <source>
        <dbReference type="EMBL" id="KAL1840408.1"/>
    </source>
</evidence>